<dbReference type="InterPro" id="IPR050157">
    <property type="entry name" value="PSI_iron-sulfur_center"/>
</dbReference>
<keyword evidence="5" id="KW-0479">Metal-binding</keyword>
<dbReference type="SUPFAM" id="SSF50475">
    <property type="entry name" value="FMN-binding split barrel"/>
    <property type="match status" value="1"/>
</dbReference>
<dbReference type="GO" id="GO:0046872">
    <property type="term" value="F:metal ion binding"/>
    <property type="evidence" value="ECO:0007669"/>
    <property type="project" value="UniProtKB-KW"/>
</dbReference>
<evidence type="ECO:0000256" key="7">
    <source>
        <dbReference type="ARBA" id="ARBA00023014"/>
    </source>
</evidence>
<keyword evidence="7" id="KW-0411">Iron-sulfur</keyword>
<dbReference type="Gene3D" id="3.30.70.20">
    <property type="match status" value="1"/>
</dbReference>
<keyword evidence="6" id="KW-0408">Iron</keyword>
<evidence type="ECO:0000256" key="4">
    <source>
        <dbReference type="ARBA" id="ARBA00022485"/>
    </source>
</evidence>
<dbReference type="Pfam" id="PF01243">
    <property type="entry name" value="PNPOx_N"/>
    <property type="match status" value="1"/>
</dbReference>
<accession>A0A9D2ENN7</accession>
<dbReference type="Proteomes" id="UP000824049">
    <property type="component" value="Unassembled WGS sequence"/>
</dbReference>
<reference evidence="9" key="2">
    <citation type="submission" date="2021-04" db="EMBL/GenBank/DDBJ databases">
        <authorList>
            <person name="Gilroy R."/>
        </authorList>
    </citation>
    <scope>NUCLEOTIDE SEQUENCE</scope>
    <source>
        <strain evidence="9">CHK179-28034</strain>
    </source>
</reference>
<gene>
    <name evidence="9" type="ORF">H9968_12255</name>
</gene>
<dbReference type="SUPFAM" id="SSF54862">
    <property type="entry name" value="4Fe-4S ferredoxins"/>
    <property type="match status" value="1"/>
</dbReference>
<feature type="domain" description="4Fe-4S ferredoxin-type" evidence="8">
    <location>
        <begin position="155"/>
        <end position="184"/>
    </location>
</feature>
<organism evidence="9 10">
    <name type="scientific">Candidatus Anaerobutyricum stercoris</name>
    <dbReference type="NCBI Taxonomy" id="2838457"/>
    <lineage>
        <taxon>Bacteria</taxon>
        <taxon>Bacillati</taxon>
        <taxon>Bacillota</taxon>
        <taxon>Clostridia</taxon>
        <taxon>Lachnospirales</taxon>
        <taxon>Lachnospiraceae</taxon>
        <taxon>Anaerobutyricum</taxon>
    </lineage>
</organism>
<feature type="domain" description="4Fe-4S ferredoxin-type" evidence="8">
    <location>
        <begin position="185"/>
        <end position="212"/>
    </location>
</feature>
<evidence type="ECO:0000256" key="6">
    <source>
        <dbReference type="ARBA" id="ARBA00023004"/>
    </source>
</evidence>
<proteinExistence type="predicted"/>
<evidence type="ECO:0000256" key="5">
    <source>
        <dbReference type="ARBA" id="ARBA00022723"/>
    </source>
</evidence>
<dbReference type="AlphaFoldDB" id="A0A9D2ENN7"/>
<evidence type="ECO:0000259" key="8">
    <source>
        <dbReference type="PROSITE" id="PS51379"/>
    </source>
</evidence>
<dbReference type="EMBL" id="DXBR01000111">
    <property type="protein sequence ID" value="HIZ40666.1"/>
    <property type="molecule type" value="Genomic_DNA"/>
</dbReference>
<comment type="function">
    <text evidence="2">Ferredoxins are iron-sulfur proteins that transfer electrons in a wide variety of metabolic reactions.</text>
</comment>
<dbReference type="Gene3D" id="2.30.110.10">
    <property type="entry name" value="Electron Transport, Fmn-binding Protein, Chain A"/>
    <property type="match status" value="1"/>
</dbReference>
<evidence type="ECO:0000256" key="3">
    <source>
        <dbReference type="ARBA" id="ARBA00013529"/>
    </source>
</evidence>
<dbReference type="PROSITE" id="PS51379">
    <property type="entry name" value="4FE4S_FER_2"/>
    <property type="match status" value="2"/>
</dbReference>
<dbReference type="PROSITE" id="PS00198">
    <property type="entry name" value="4FE4S_FER_1"/>
    <property type="match status" value="2"/>
</dbReference>
<dbReference type="InterPro" id="IPR017900">
    <property type="entry name" value="4Fe4S_Fe_S_CS"/>
</dbReference>
<dbReference type="InterPro" id="IPR017896">
    <property type="entry name" value="4Fe4S_Fe-S-bd"/>
</dbReference>
<dbReference type="PANTHER" id="PTHR24960:SF79">
    <property type="entry name" value="PHOTOSYSTEM I IRON-SULFUR CENTER"/>
    <property type="match status" value="1"/>
</dbReference>
<evidence type="ECO:0000313" key="9">
    <source>
        <dbReference type="EMBL" id="HIZ40666.1"/>
    </source>
</evidence>
<protein>
    <recommendedName>
        <fullName evidence="3">Ferredoxin</fullName>
    </recommendedName>
</protein>
<name>A0A9D2ENN7_9FIRM</name>
<dbReference type="InterPro" id="IPR012349">
    <property type="entry name" value="Split_barrel_FMN-bd"/>
</dbReference>
<dbReference type="PANTHER" id="PTHR24960">
    <property type="entry name" value="PHOTOSYSTEM I IRON-SULFUR CENTER-RELATED"/>
    <property type="match status" value="1"/>
</dbReference>
<evidence type="ECO:0000256" key="2">
    <source>
        <dbReference type="ARBA" id="ARBA00003532"/>
    </source>
</evidence>
<dbReference type="GO" id="GO:0051539">
    <property type="term" value="F:4 iron, 4 sulfur cluster binding"/>
    <property type="evidence" value="ECO:0007669"/>
    <property type="project" value="UniProtKB-KW"/>
</dbReference>
<dbReference type="InterPro" id="IPR011576">
    <property type="entry name" value="Pyridox_Oxase_N"/>
</dbReference>
<keyword evidence="4" id="KW-0004">4Fe-4S</keyword>
<reference evidence="9" key="1">
    <citation type="journal article" date="2021" name="PeerJ">
        <title>Extensive microbial diversity within the chicken gut microbiome revealed by metagenomics and culture.</title>
        <authorList>
            <person name="Gilroy R."/>
            <person name="Ravi A."/>
            <person name="Getino M."/>
            <person name="Pursley I."/>
            <person name="Horton D.L."/>
            <person name="Alikhan N.F."/>
            <person name="Baker D."/>
            <person name="Gharbi K."/>
            <person name="Hall N."/>
            <person name="Watson M."/>
            <person name="Adriaenssens E.M."/>
            <person name="Foster-Nyarko E."/>
            <person name="Jarju S."/>
            <person name="Secka A."/>
            <person name="Antonio M."/>
            <person name="Oren A."/>
            <person name="Chaudhuri R.R."/>
            <person name="La Ragione R."/>
            <person name="Hildebrand F."/>
            <person name="Pallen M.J."/>
        </authorList>
    </citation>
    <scope>NUCLEOTIDE SEQUENCE</scope>
    <source>
        <strain evidence="9">CHK179-28034</strain>
    </source>
</reference>
<dbReference type="Pfam" id="PF12838">
    <property type="entry name" value="Fer4_7"/>
    <property type="match status" value="1"/>
</dbReference>
<evidence type="ECO:0000313" key="10">
    <source>
        <dbReference type="Proteomes" id="UP000824049"/>
    </source>
</evidence>
<comment type="caution">
    <text evidence="9">The sequence shown here is derived from an EMBL/GenBank/DDBJ whole genome shotgun (WGS) entry which is preliminary data.</text>
</comment>
<comment type="cofactor">
    <cofactor evidence="1">
        <name>[4Fe-4S] cluster</name>
        <dbReference type="ChEBI" id="CHEBI:49883"/>
    </cofactor>
</comment>
<sequence length="213" mass="24175">MNAQTCLDLLREIKDVAFATVSENGKPQIRIIDVMLAEDEKLYFCTARGKDFYKQLMKSADVAVTGLTKDWQMIRLDGRAEKLTDQKKWIDRIFEENPSMNGVYPGKSRYILEPFCISQGEVEFFDLGKNPIYRETFVLGGGGREEDTEKEAPVKKGFVITETCIGCGKCARVCPQQCVEPGTPYRIAQEHCLHCGLCFENCPVLAIERRNEK</sequence>
<evidence type="ECO:0000256" key="1">
    <source>
        <dbReference type="ARBA" id="ARBA00001966"/>
    </source>
</evidence>